<evidence type="ECO:0008006" key="7">
    <source>
        <dbReference type="Google" id="ProtNLM"/>
    </source>
</evidence>
<dbReference type="SUPFAM" id="SSF56935">
    <property type="entry name" value="Porins"/>
    <property type="match status" value="2"/>
</dbReference>
<evidence type="ECO:0000256" key="2">
    <source>
        <dbReference type="ARBA" id="ARBA00023136"/>
    </source>
</evidence>
<dbReference type="Pfam" id="PF11854">
    <property type="entry name" value="MtrB_PioB"/>
    <property type="match status" value="1"/>
</dbReference>
<dbReference type="RefSeq" id="WP_004338926.1">
    <property type="nucleotide sequence ID" value="NZ_AMXE01000042.1"/>
</dbReference>
<dbReference type="STRING" id="1123367.GCA_000621305_02572"/>
<keyword evidence="3" id="KW-0998">Cell outer membrane</keyword>
<dbReference type="OrthoDB" id="8540467at2"/>
<evidence type="ECO:0000313" key="5">
    <source>
        <dbReference type="EMBL" id="ENO87157.1"/>
    </source>
</evidence>
<dbReference type="AlphaFoldDB" id="N6YXM0"/>
<dbReference type="NCBIfam" id="TIGR03509">
    <property type="entry name" value="OMP_MtrB_PioB"/>
    <property type="match status" value="1"/>
</dbReference>
<dbReference type="Gene3D" id="2.40.170.20">
    <property type="entry name" value="TonB-dependent receptor, beta-barrel domain"/>
    <property type="match status" value="1"/>
</dbReference>
<feature type="signal peptide" evidence="4">
    <location>
        <begin position="1"/>
        <end position="26"/>
    </location>
</feature>
<protein>
    <recommendedName>
        <fullName evidence="7">MtrB/PioB family decaheme-associated outer membrane protein</fullName>
    </recommendedName>
</protein>
<accession>N6YXM0</accession>
<gene>
    <name evidence="5" type="ORF">C666_11635</name>
</gene>
<evidence type="ECO:0000313" key="6">
    <source>
        <dbReference type="Proteomes" id="UP000013232"/>
    </source>
</evidence>
<evidence type="ECO:0000256" key="3">
    <source>
        <dbReference type="ARBA" id="ARBA00023237"/>
    </source>
</evidence>
<keyword evidence="4" id="KW-0732">Signal</keyword>
<name>N6YXM0_THAL4</name>
<dbReference type="Proteomes" id="UP000013232">
    <property type="component" value="Unassembled WGS sequence"/>
</dbReference>
<dbReference type="GO" id="GO:0009279">
    <property type="term" value="C:cell outer membrane"/>
    <property type="evidence" value="ECO:0007669"/>
    <property type="project" value="UniProtKB-SubCell"/>
</dbReference>
<evidence type="ECO:0000256" key="1">
    <source>
        <dbReference type="ARBA" id="ARBA00004442"/>
    </source>
</evidence>
<reference evidence="5 6" key="1">
    <citation type="submission" date="2012-09" db="EMBL/GenBank/DDBJ databases">
        <title>Draft Genome Sequences of 6 Strains from Genus Thauera.</title>
        <authorList>
            <person name="Liu B."/>
            <person name="Shapleigh J.P."/>
            <person name="Frostegard A.H."/>
        </authorList>
    </citation>
    <scope>NUCLEOTIDE SEQUENCE [LARGE SCALE GENOMIC DNA]</scope>
    <source>
        <strain evidence="6">47Lol / DSM 12138</strain>
    </source>
</reference>
<comment type="subcellular location">
    <subcellularLocation>
        <location evidence="1">Cell outer membrane</location>
    </subcellularLocation>
</comment>
<keyword evidence="6" id="KW-1185">Reference proteome</keyword>
<evidence type="ECO:0000256" key="4">
    <source>
        <dbReference type="SAM" id="SignalP"/>
    </source>
</evidence>
<comment type="caution">
    <text evidence="5">The sequence shown here is derived from an EMBL/GenBank/DDBJ whole genome shotgun (WGS) entry which is preliminary data.</text>
</comment>
<dbReference type="EMBL" id="AMXE01000042">
    <property type="protein sequence ID" value="ENO87157.1"/>
    <property type="molecule type" value="Genomic_DNA"/>
</dbReference>
<sequence>MHITTSVFRLTALSAALLAVFGPAQADDERDALMKPQSSVSVGIGNWSGDRYQQGMYDGMREGQAYGLIDADIVRLDADNGTWWKLDVRNLGIDGSEKIRGEYLRQGDVGISLGFKRITRDNPNTFNTSLQTSNGGATQVQGHGSLLKHTVRPSSERQISTLGLYKNLMPGLDFQLDFKNEEKTGWRSSGLRPSSGLSPTFLLEPIDSTTRQVDAVLNYTAEKLQLSGGYYGSWYRTRRDMVTHANRLADGSLSGTTYFTQPLDNQAHQIYLNGGYNFTSSTRATFKLAYTRATQDDRLPTQGLGISVDGSPSRLDGRVDTKLFQLGLTSRPTKELSLLANLRYEDVDDKTPTSRFIQVNPACGVNQCMNYMPVSNETLTAKLEASYRLPSDYRVTLGVDERQQDRKVSVVDGAGGPDAQRVVPMRKDVDETTWRLELRKSLSEVLNGSLSYLYSERSGSSWVRANSTYNTDNQGFAQFSNRISPLNIADRDRNKVRLALDWMPLENLSLQFNIEDGRDKYEHDDSYDAAVADTRPFGLHKGTTRLYSLDAAYVLSDTWRLNGWYSYDQSKARQRNARAANGGGSPAILDTALEDVGHSFGLGVRGEAMSQLKVGADLEWTRSTSKYDQRVSLLPGGSTLLPANFSGDLSDIDSRLFRVSVFSSYVIDDSAEVRVDFIHERWKTNDWTWSLADGSPFSYADGTYVSVKPKQTANFIAVRYIYTFR</sequence>
<proteinExistence type="predicted"/>
<dbReference type="InterPro" id="IPR020016">
    <property type="entry name" value="Decahaem-assoc_OM_MtrB/PioB"/>
</dbReference>
<dbReference type="InterPro" id="IPR036942">
    <property type="entry name" value="Beta-barrel_TonB_sf"/>
</dbReference>
<feature type="chain" id="PRO_5004128799" description="MtrB/PioB family decaheme-associated outer membrane protein" evidence="4">
    <location>
        <begin position="27"/>
        <end position="725"/>
    </location>
</feature>
<dbReference type="eggNOG" id="COG3637">
    <property type="taxonomic scope" value="Bacteria"/>
</dbReference>
<organism evidence="5 6">
    <name type="scientific">Thauera linaloolentis (strain DSM 12138 / JCM 21573 / CCUG 41526 / CIP 105981 / IAM 15112 / NBRC 102519 / 47Lol)</name>
    <dbReference type="NCBI Taxonomy" id="1123367"/>
    <lineage>
        <taxon>Bacteria</taxon>
        <taxon>Pseudomonadati</taxon>
        <taxon>Pseudomonadota</taxon>
        <taxon>Betaproteobacteria</taxon>
        <taxon>Rhodocyclales</taxon>
        <taxon>Zoogloeaceae</taxon>
        <taxon>Thauera</taxon>
    </lineage>
</organism>
<keyword evidence="2" id="KW-0472">Membrane</keyword>